<dbReference type="PANTHER" id="PTHR42760">
    <property type="entry name" value="SHORT-CHAIN DEHYDROGENASES/REDUCTASES FAMILY MEMBER"/>
    <property type="match status" value="1"/>
</dbReference>
<dbReference type="PRINTS" id="PR00080">
    <property type="entry name" value="SDRFAMILY"/>
</dbReference>
<dbReference type="InterPro" id="IPR002347">
    <property type="entry name" value="SDR_fam"/>
</dbReference>
<dbReference type="Pfam" id="PF13561">
    <property type="entry name" value="adh_short_C2"/>
    <property type="match status" value="1"/>
</dbReference>
<reference evidence="3" key="1">
    <citation type="submission" date="2022-07" db="EMBL/GenBank/DDBJ databases">
        <title>Taxonomy of Novel Oxalotrophic and Methylotrophic Bacteria.</title>
        <authorList>
            <person name="Sahin N."/>
            <person name="Tani A."/>
        </authorList>
    </citation>
    <scope>NUCLEOTIDE SEQUENCE</scope>
    <source>
        <strain evidence="3">AM327</strain>
    </source>
</reference>
<gene>
    <name evidence="3" type="ORF">NBRC110019_09110</name>
</gene>
<comment type="similarity">
    <text evidence="1">Belongs to the short-chain dehydrogenases/reductases (SDR) family.</text>
</comment>
<name>A0A9W6B4U2_9FLAO</name>
<protein>
    <submittedName>
        <fullName evidence="3">3-oxoacyl-ACP reductase</fullName>
    </submittedName>
</protein>
<proteinExistence type="inferred from homology"/>
<dbReference type="PANTHER" id="PTHR42760:SF115">
    <property type="entry name" value="3-OXOACYL-[ACYL-CARRIER-PROTEIN] REDUCTASE FABG"/>
    <property type="match status" value="1"/>
</dbReference>
<dbReference type="AlphaFoldDB" id="A0A9W6B4U2"/>
<dbReference type="InterPro" id="IPR020904">
    <property type="entry name" value="Sc_DH/Rdtase_CS"/>
</dbReference>
<dbReference type="Proteomes" id="UP001143545">
    <property type="component" value="Unassembled WGS sequence"/>
</dbReference>
<dbReference type="CDD" id="cd05233">
    <property type="entry name" value="SDR_c"/>
    <property type="match status" value="1"/>
</dbReference>
<sequence length="247" mass="26659">MKTNKVAIVTGGNAGLGFAIAKKLCAENIRTYIIGRNEEKTKLACEALGTNANYILHDLTDLSKIPDIIHHIKKKEGHIDILINNAGINMKKDFFEVTTSEFQDIIHTNLTSVFVISREVASVMQGQLKGSIVNISSMAAIYGIPQVPAYSASKAAIEGLTRSMAVDLAPYGIRVNCVAPGFIKTNMSSKALDNDPDRKHKVLSRTPLNKLGEPSDIAEAVFYYASEAAKYTTGTILPIDGGNSIGF</sequence>
<dbReference type="PROSITE" id="PS00061">
    <property type="entry name" value="ADH_SHORT"/>
    <property type="match status" value="1"/>
</dbReference>
<keyword evidence="4" id="KW-1185">Reference proteome</keyword>
<organism evidence="3 4">
    <name type="scientific">Neptunitalea chrysea</name>
    <dbReference type="NCBI Taxonomy" id="1647581"/>
    <lineage>
        <taxon>Bacteria</taxon>
        <taxon>Pseudomonadati</taxon>
        <taxon>Bacteroidota</taxon>
        <taxon>Flavobacteriia</taxon>
        <taxon>Flavobacteriales</taxon>
        <taxon>Flavobacteriaceae</taxon>
        <taxon>Neptunitalea</taxon>
    </lineage>
</organism>
<dbReference type="GO" id="GO:0016616">
    <property type="term" value="F:oxidoreductase activity, acting on the CH-OH group of donors, NAD or NADP as acceptor"/>
    <property type="evidence" value="ECO:0007669"/>
    <property type="project" value="TreeGrafter"/>
</dbReference>
<evidence type="ECO:0000313" key="4">
    <source>
        <dbReference type="Proteomes" id="UP001143545"/>
    </source>
</evidence>
<dbReference type="Gene3D" id="3.40.50.720">
    <property type="entry name" value="NAD(P)-binding Rossmann-like Domain"/>
    <property type="match status" value="1"/>
</dbReference>
<dbReference type="InterPro" id="IPR036291">
    <property type="entry name" value="NAD(P)-bd_dom_sf"/>
</dbReference>
<comment type="caution">
    <text evidence="3">The sequence shown here is derived from an EMBL/GenBank/DDBJ whole genome shotgun (WGS) entry which is preliminary data.</text>
</comment>
<accession>A0A9W6B4U2</accession>
<evidence type="ECO:0000256" key="2">
    <source>
        <dbReference type="ARBA" id="ARBA00023002"/>
    </source>
</evidence>
<dbReference type="PRINTS" id="PR00081">
    <property type="entry name" value="GDHRDH"/>
</dbReference>
<evidence type="ECO:0000256" key="1">
    <source>
        <dbReference type="ARBA" id="ARBA00006484"/>
    </source>
</evidence>
<dbReference type="EMBL" id="BRVP01000005">
    <property type="protein sequence ID" value="GLB51872.1"/>
    <property type="molecule type" value="Genomic_DNA"/>
</dbReference>
<dbReference type="SUPFAM" id="SSF51735">
    <property type="entry name" value="NAD(P)-binding Rossmann-fold domains"/>
    <property type="match status" value="1"/>
</dbReference>
<evidence type="ECO:0000313" key="3">
    <source>
        <dbReference type="EMBL" id="GLB51872.1"/>
    </source>
</evidence>
<keyword evidence="2" id="KW-0560">Oxidoreductase</keyword>
<dbReference type="FunFam" id="3.40.50.720:FF:000084">
    <property type="entry name" value="Short-chain dehydrogenase reductase"/>
    <property type="match status" value="1"/>
</dbReference>
<dbReference type="RefSeq" id="WP_281752860.1">
    <property type="nucleotide sequence ID" value="NZ_BRVP01000005.1"/>
</dbReference>
<dbReference type="NCBIfam" id="NF005559">
    <property type="entry name" value="PRK07231.1"/>
    <property type="match status" value="1"/>
</dbReference>